<evidence type="ECO:0000313" key="1">
    <source>
        <dbReference type="EMBL" id="RZC69633.1"/>
    </source>
</evidence>
<evidence type="ECO:0000313" key="2">
    <source>
        <dbReference type="Proteomes" id="UP000316621"/>
    </source>
</evidence>
<reference evidence="1 2" key="1">
    <citation type="journal article" date="2018" name="Science">
        <title>The opium poppy genome and morphinan production.</title>
        <authorList>
            <person name="Guo L."/>
            <person name="Winzer T."/>
            <person name="Yang X."/>
            <person name="Li Y."/>
            <person name="Ning Z."/>
            <person name="He Z."/>
            <person name="Teodor R."/>
            <person name="Lu Y."/>
            <person name="Bowser T.A."/>
            <person name="Graham I.A."/>
            <person name="Ye K."/>
        </authorList>
    </citation>
    <scope>NUCLEOTIDE SEQUENCE [LARGE SCALE GENOMIC DNA]</scope>
    <source>
        <strain evidence="2">cv. HN1</strain>
        <tissue evidence="1">Leaves</tissue>
    </source>
</reference>
<dbReference type="EMBL" id="CM010721">
    <property type="protein sequence ID" value="RZC69633.1"/>
    <property type="molecule type" value="Genomic_DNA"/>
</dbReference>
<keyword evidence="2" id="KW-1185">Reference proteome</keyword>
<accession>A0A4Y7K8H1</accession>
<organism evidence="1 2">
    <name type="scientific">Papaver somniferum</name>
    <name type="common">Opium poppy</name>
    <dbReference type="NCBI Taxonomy" id="3469"/>
    <lineage>
        <taxon>Eukaryota</taxon>
        <taxon>Viridiplantae</taxon>
        <taxon>Streptophyta</taxon>
        <taxon>Embryophyta</taxon>
        <taxon>Tracheophyta</taxon>
        <taxon>Spermatophyta</taxon>
        <taxon>Magnoliopsida</taxon>
        <taxon>Ranunculales</taxon>
        <taxon>Papaveraceae</taxon>
        <taxon>Papaveroideae</taxon>
        <taxon>Papaver</taxon>
    </lineage>
</organism>
<name>A0A4Y7K8H1_PAPSO</name>
<proteinExistence type="predicted"/>
<dbReference type="Gramene" id="RZC69633">
    <property type="protein sequence ID" value="RZC69633"/>
    <property type="gene ID" value="C5167_032766"/>
</dbReference>
<dbReference type="AlphaFoldDB" id="A0A4Y7K8H1"/>
<dbReference type="Proteomes" id="UP000316621">
    <property type="component" value="Chromosome 7"/>
</dbReference>
<sequence>MVGNGVDVFYLVFSLEVTELLFSLNKATSIDASESTPFLSFQFSGIRTSSI</sequence>
<protein>
    <submittedName>
        <fullName evidence="1">Uncharacterized protein</fullName>
    </submittedName>
</protein>
<gene>
    <name evidence="1" type="ORF">C5167_032766</name>
</gene>